<dbReference type="GO" id="GO:0032543">
    <property type="term" value="P:mitochondrial translation"/>
    <property type="evidence" value="ECO:0007669"/>
    <property type="project" value="TreeGrafter"/>
</dbReference>
<keyword evidence="3" id="KW-0689">Ribosomal protein</keyword>
<dbReference type="HOGENOM" id="CLU_063281_1_1_1"/>
<organism evidence="9 10">
    <name type="scientific">[Torrubiella] hemipterigena</name>
    <dbReference type="NCBI Taxonomy" id="1531966"/>
    <lineage>
        <taxon>Eukaryota</taxon>
        <taxon>Fungi</taxon>
        <taxon>Dikarya</taxon>
        <taxon>Ascomycota</taxon>
        <taxon>Pezizomycotina</taxon>
        <taxon>Sordariomycetes</taxon>
        <taxon>Hypocreomycetidae</taxon>
        <taxon>Hypocreales</taxon>
        <taxon>Clavicipitaceae</taxon>
        <taxon>Clavicipitaceae incertae sedis</taxon>
        <taxon>'Torrubiella' clade</taxon>
    </lineage>
</organism>
<dbReference type="OrthoDB" id="270763at2759"/>
<dbReference type="AlphaFoldDB" id="A0A0A1SYP5"/>
<feature type="region of interest" description="Disordered" evidence="8">
    <location>
        <begin position="26"/>
        <end position="76"/>
    </location>
</feature>
<evidence type="ECO:0000256" key="5">
    <source>
        <dbReference type="ARBA" id="ARBA00023274"/>
    </source>
</evidence>
<feature type="region of interest" description="Disordered" evidence="8">
    <location>
        <begin position="200"/>
        <end position="251"/>
    </location>
</feature>
<dbReference type="PANTHER" id="PTHR21183:SF18">
    <property type="entry name" value="LARGE RIBOSOMAL SUBUNIT PROTEIN UL29M"/>
    <property type="match status" value="1"/>
</dbReference>
<feature type="compositionally biased region" description="Polar residues" evidence="8">
    <location>
        <begin position="26"/>
        <end position="41"/>
    </location>
</feature>
<evidence type="ECO:0000256" key="2">
    <source>
        <dbReference type="ARBA" id="ARBA00009254"/>
    </source>
</evidence>
<accession>A0A0A1SYP5</accession>
<reference evidence="9 10" key="1">
    <citation type="journal article" date="2015" name="Genome Announc.">
        <title>Draft Genome Sequence and Gene Annotation of the Entomopathogenic Fungus Verticillium hemipterigenum.</title>
        <authorList>
            <person name="Horn F."/>
            <person name="Habel A."/>
            <person name="Scharf D.H."/>
            <person name="Dworschak J."/>
            <person name="Brakhage A.A."/>
            <person name="Guthke R."/>
            <person name="Hertweck C."/>
            <person name="Linde J."/>
        </authorList>
    </citation>
    <scope>NUCLEOTIDE SEQUENCE [LARGE SCALE GENOMIC DNA]</scope>
</reference>
<proteinExistence type="inferred from homology"/>
<dbReference type="STRING" id="1531966.A0A0A1SYP5"/>
<evidence type="ECO:0000313" key="9">
    <source>
        <dbReference type="EMBL" id="CEJ84542.1"/>
    </source>
</evidence>
<protein>
    <recommendedName>
        <fullName evidence="6">Large ribosomal subunit protein uL29m</fullName>
    </recommendedName>
    <alternativeName>
        <fullName evidence="7">54S ribosomal protein L4, mitochondrial</fullName>
    </alternativeName>
</protein>
<dbReference type="Gene3D" id="6.10.330.20">
    <property type="match status" value="1"/>
</dbReference>
<dbReference type="PANTHER" id="PTHR21183">
    <property type="entry name" value="RIBOSOMAL PROTEIN L47, MITOCHONDRIAL-RELATED"/>
    <property type="match status" value="1"/>
</dbReference>
<dbReference type="InterPro" id="IPR010729">
    <property type="entry name" value="Ribosomal_uL29_mit"/>
</dbReference>
<dbReference type="Proteomes" id="UP000039046">
    <property type="component" value="Unassembled WGS sequence"/>
</dbReference>
<name>A0A0A1SYP5_9HYPO</name>
<comment type="subcellular location">
    <subcellularLocation>
        <location evidence="1">Mitochondrion</location>
    </subcellularLocation>
</comment>
<evidence type="ECO:0000256" key="3">
    <source>
        <dbReference type="ARBA" id="ARBA00022980"/>
    </source>
</evidence>
<feature type="compositionally biased region" description="Acidic residues" evidence="8">
    <location>
        <begin position="217"/>
        <end position="231"/>
    </location>
</feature>
<keyword evidence="10" id="KW-1185">Reference proteome</keyword>
<dbReference type="GO" id="GO:0005762">
    <property type="term" value="C:mitochondrial large ribosomal subunit"/>
    <property type="evidence" value="ECO:0007669"/>
    <property type="project" value="TreeGrafter"/>
</dbReference>
<dbReference type="Pfam" id="PF06984">
    <property type="entry name" value="MRP-L47"/>
    <property type="match status" value="1"/>
</dbReference>
<sequence length="251" mass="28258">MSSIQRLRPSATCALRRNASSVAAALSQNSGSGAAPFSTSAALCKRKTKDSNKKRGVSSLYASGPREPLSMSGIPLPKPRDFKPTIKVDDKHGLWGFFPEPKKLVWTPSETERHGRAWTVEELRRKSWEDLHALWWVCCKERNMIATSRTELIRAKLGFGEAEFDQRDEEVRHTMRAIKHALTERYYTWEDAVKVAETDPEINMDGEEGQVYNPSSYEEEYTEPEAWEETEGVAPDAAGEANKAAPKEALR</sequence>
<comment type="similarity">
    <text evidence="2">Belongs to the universal ribosomal protein uL29 family.</text>
</comment>
<dbReference type="InterPro" id="IPR038340">
    <property type="entry name" value="MRP-L47_sf"/>
</dbReference>
<evidence type="ECO:0000256" key="8">
    <source>
        <dbReference type="SAM" id="MobiDB-lite"/>
    </source>
</evidence>
<dbReference type="EMBL" id="CDHN01000002">
    <property type="protein sequence ID" value="CEJ84542.1"/>
    <property type="molecule type" value="Genomic_DNA"/>
</dbReference>
<dbReference type="GO" id="GO:0003735">
    <property type="term" value="F:structural constituent of ribosome"/>
    <property type="evidence" value="ECO:0007669"/>
    <property type="project" value="InterPro"/>
</dbReference>
<evidence type="ECO:0000256" key="4">
    <source>
        <dbReference type="ARBA" id="ARBA00023128"/>
    </source>
</evidence>
<evidence type="ECO:0000256" key="7">
    <source>
        <dbReference type="ARBA" id="ARBA00035399"/>
    </source>
</evidence>
<gene>
    <name evidence="9" type="ORF">VHEMI03507</name>
</gene>
<evidence type="ECO:0000256" key="1">
    <source>
        <dbReference type="ARBA" id="ARBA00004173"/>
    </source>
</evidence>
<evidence type="ECO:0000313" key="10">
    <source>
        <dbReference type="Proteomes" id="UP000039046"/>
    </source>
</evidence>
<keyword evidence="4" id="KW-0496">Mitochondrion</keyword>
<feature type="compositionally biased region" description="Basic residues" evidence="8">
    <location>
        <begin position="44"/>
        <end position="56"/>
    </location>
</feature>
<keyword evidence="5" id="KW-0687">Ribonucleoprotein</keyword>
<evidence type="ECO:0000256" key="6">
    <source>
        <dbReference type="ARBA" id="ARBA00035289"/>
    </source>
</evidence>